<evidence type="ECO:0000259" key="4">
    <source>
        <dbReference type="SMART" id="SM00852"/>
    </source>
</evidence>
<dbReference type="PANTHER" id="PTHR43764:SF1">
    <property type="entry name" value="MOLYBDOPTERIN MOLYBDOTRANSFERASE"/>
    <property type="match status" value="1"/>
</dbReference>
<keyword evidence="2" id="KW-0501">Molybdenum cofactor biosynthesis</keyword>
<dbReference type="InterPro" id="IPR008284">
    <property type="entry name" value="MoCF_biosynth_CS"/>
</dbReference>
<dbReference type="PROSITE" id="PS01078">
    <property type="entry name" value="MOCF_BIOSYNTHESIS_1"/>
    <property type="match status" value="1"/>
</dbReference>
<dbReference type="Pfam" id="PF00994">
    <property type="entry name" value="MoCF_biosynth"/>
    <property type="match status" value="1"/>
</dbReference>
<feature type="compositionally biased region" description="Polar residues" evidence="3">
    <location>
        <begin position="167"/>
        <end position="176"/>
    </location>
</feature>
<name>A0ABX7IFV4_9ACTO</name>
<dbReference type="InterPro" id="IPR036563">
    <property type="entry name" value="MoaE_sf"/>
</dbReference>
<dbReference type="CDD" id="cd00886">
    <property type="entry name" value="MogA_MoaB"/>
    <property type="match status" value="1"/>
</dbReference>
<gene>
    <name evidence="5" type="ORF">JTE88_06310</name>
</gene>
<evidence type="ECO:0000256" key="3">
    <source>
        <dbReference type="SAM" id="MobiDB-lite"/>
    </source>
</evidence>
<sequence length="336" mass="35681">MSLSVVKFAVITVSDRVSRGIREDGSGPLAKEILSQFGEIVFYDVVPDGIEPVQGAIHAAMQAGSNIILTTGGTGITQRDQTPQAVSSLLSFDIPGIAALIREKSKVATAVLSRSIAGVVDDGTYRAAVVTLPGSPNAVAEGISAISELFSHLAEQLKNGDHDTHLSSEQPPTSHPHSGHFEHTYKLAHHAEPSTGIGEVVIAQIQDSPISMDALQAAVSSDMAGAITSFCGQVRNHDHKRGVTGISYSAHPSSNEIIRSIAEKVARERGLHKIAVIHRIGQLTVGDVALGVAVSSDHRKESFQAVEDLVERVKLELPIWKKQEFTDGSSQWSGMA</sequence>
<feature type="region of interest" description="Disordered" evidence="3">
    <location>
        <begin position="161"/>
        <end position="180"/>
    </location>
</feature>
<organism evidence="5 6">
    <name type="scientific">Arcanobacterium phocisimile</name>
    <dbReference type="NCBI Taxonomy" id="1302235"/>
    <lineage>
        <taxon>Bacteria</taxon>
        <taxon>Bacillati</taxon>
        <taxon>Actinomycetota</taxon>
        <taxon>Actinomycetes</taxon>
        <taxon>Actinomycetales</taxon>
        <taxon>Actinomycetaceae</taxon>
        <taxon>Arcanobacterium</taxon>
    </lineage>
</organism>
<proteinExistence type="predicted"/>
<dbReference type="PANTHER" id="PTHR43764">
    <property type="entry name" value="MOLYBDENUM COFACTOR BIOSYNTHESIS"/>
    <property type="match status" value="1"/>
</dbReference>
<dbReference type="Gene3D" id="3.40.980.10">
    <property type="entry name" value="MoaB/Mog-like domain"/>
    <property type="match status" value="1"/>
</dbReference>
<reference evidence="5 6" key="1">
    <citation type="submission" date="2021-02" db="EMBL/GenBank/DDBJ databases">
        <title>Complete Genome Sequence of Arcanobacterium phocisimile strain DSM 26142T from a harbour seal.</title>
        <authorList>
            <person name="Borowiak M."/>
            <person name="Alssahen M."/>
            <person name="Malorny B."/>
            <person name="Laemmler C."/>
            <person name="Siebert U."/>
            <person name="Ploetz M."/>
            <person name="Abdulmawjood A."/>
        </authorList>
    </citation>
    <scope>NUCLEOTIDE SEQUENCE [LARGE SCALE GENOMIC DNA]</scope>
    <source>
        <strain evidence="5 6">DSM 26142</strain>
    </source>
</reference>
<feature type="domain" description="MoaB/Mog" evidence="4">
    <location>
        <begin position="9"/>
        <end position="153"/>
    </location>
</feature>
<evidence type="ECO:0000256" key="1">
    <source>
        <dbReference type="ARBA" id="ARBA00005046"/>
    </source>
</evidence>
<dbReference type="SUPFAM" id="SSF54690">
    <property type="entry name" value="Molybdopterin synthase subunit MoaE"/>
    <property type="match status" value="1"/>
</dbReference>
<comment type="pathway">
    <text evidence="1">Cofactor biosynthesis; molybdopterin biosynthesis.</text>
</comment>
<dbReference type="InterPro" id="IPR036425">
    <property type="entry name" value="MoaB/Mog-like_dom_sf"/>
</dbReference>
<evidence type="ECO:0000313" key="6">
    <source>
        <dbReference type="Proteomes" id="UP000602653"/>
    </source>
</evidence>
<keyword evidence="6" id="KW-1185">Reference proteome</keyword>
<dbReference type="Proteomes" id="UP000602653">
    <property type="component" value="Chromosome"/>
</dbReference>
<dbReference type="Gene3D" id="3.90.1170.40">
    <property type="entry name" value="Molybdopterin biosynthesis MoaE subunit"/>
    <property type="match status" value="1"/>
</dbReference>
<evidence type="ECO:0000313" key="5">
    <source>
        <dbReference type="EMBL" id="QRV01707.1"/>
    </source>
</evidence>
<dbReference type="Pfam" id="PF02391">
    <property type="entry name" value="MoaE"/>
    <property type="match status" value="1"/>
</dbReference>
<dbReference type="CDD" id="cd00756">
    <property type="entry name" value="MoaE"/>
    <property type="match status" value="1"/>
</dbReference>
<dbReference type="EMBL" id="CP070228">
    <property type="protein sequence ID" value="QRV01707.1"/>
    <property type="molecule type" value="Genomic_DNA"/>
</dbReference>
<dbReference type="InterPro" id="IPR001453">
    <property type="entry name" value="MoaB/Mog_dom"/>
</dbReference>
<evidence type="ECO:0000256" key="2">
    <source>
        <dbReference type="ARBA" id="ARBA00023150"/>
    </source>
</evidence>
<protein>
    <submittedName>
        <fullName evidence="5">Molybdenum cofactor biosynthesis protein MoaE</fullName>
    </submittedName>
</protein>
<dbReference type="InterPro" id="IPR003448">
    <property type="entry name" value="Mopterin_biosynth_MoaE"/>
</dbReference>
<dbReference type="SUPFAM" id="SSF53218">
    <property type="entry name" value="Molybdenum cofactor biosynthesis proteins"/>
    <property type="match status" value="1"/>
</dbReference>
<accession>A0ABX7IFV4</accession>
<dbReference type="InterPro" id="IPR051920">
    <property type="entry name" value="MPT_Adenylyltrnsfr/MoaC-Rel"/>
</dbReference>
<dbReference type="NCBIfam" id="TIGR00177">
    <property type="entry name" value="molyb_syn"/>
    <property type="match status" value="1"/>
</dbReference>
<dbReference type="SMART" id="SM00852">
    <property type="entry name" value="MoCF_biosynth"/>
    <property type="match status" value="1"/>
</dbReference>
<dbReference type="RefSeq" id="WP_204423674.1">
    <property type="nucleotide sequence ID" value="NZ_CP070228.1"/>
</dbReference>